<feature type="domain" description="HTH araC/xylS-type" evidence="3">
    <location>
        <begin position="253"/>
        <end position="351"/>
    </location>
</feature>
<evidence type="ECO:0000313" key="4">
    <source>
        <dbReference type="EMBL" id="WSE33588.1"/>
    </source>
</evidence>
<dbReference type="InterPro" id="IPR052158">
    <property type="entry name" value="INH-QAR"/>
</dbReference>
<dbReference type="InterPro" id="IPR018060">
    <property type="entry name" value="HTH_AraC"/>
</dbReference>
<dbReference type="RefSeq" id="WP_326836387.1">
    <property type="nucleotide sequence ID" value="NZ_CP142149.1"/>
</dbReference>
<dbReference type="Pfam" id="PF01965">
    <property type="entry name" value="DJ-1_PfpI"/>
    <property type="match status" value="1"/>
</dbReference>
<name>A0ABZ1IIT6_9PSEU</name>
<dbReference type="PANTHER" id="PTHR43130:SF3">
    <property type="entry name" value="HTH-TYPE TRANSCRIPTIONAL REGULATOR RV1931C"/>
    <property type="match status" value="1"/>
</dbReference>
<evidence type="ECO:0000313" key="5">
    <source>
        <dbReference type="Proteomes" id="UP001330812"/>
    </source>
</evidence>
<keyword evidence="2" id="KW-0804">Transcription</keyword>
<accession>A0ABZ1IIT6</accession>
<dbReference type="CDD" id="cd03137">
    <property type="entry name" value="GATase1_AraC_1"/>
    <property type="match status" value="1"/>
</dbReference>
<dbReference type="EMBL" id="CP142149">
    <property type="protein sequence ID" value="WSE33588.1"/>
    <property type="molecule type" value="Genomic_DNA"/>
</dbReference>
<evidence type="ECO:0000256" key="1">
    <source>
        <dbReference type="ARBA" id="ARBA00023015"/>
    </source>
</evidence>
<dbReference type="Proteomes" id="UP001330812">
    <property type="component" value="Chromosome"/>
</dbReference>
<dbReference type="Gene3D" id="3.40.50.880">
    <property type="match status" value="1"/>
</dbReference>
<dbReference type="InterPro" id="IPR029062">
    <property type="entry name" value="Class_I_gatase-like"/>
</dbReference>
<sequence length="360" mass="39077">MNEPTVQQHHTIVDDGFPDYAEEEPMAVSGVLGGLERHRVAILVLPGTVGVDLAIPLQIFGPWPAYVAAEAPGLRNPYSVTLTGPEREPPIGAGLVATRVEPLSDLDRAHTIIVPGRQPVTGSLPPEVRAALRNAADRGARIVSLCIGAFVLAAAGLLDGRPATTHWQCAEELRRRYPFVDVREDRLYVDDGQILTSAGLLAGVDLCLHVLRTDLGSAAADTIARFLVSAPHRESKQPQVLRRPVGLADRSLECTRQWVRENLTDAHTLTTIAAHAGVSVRTLTRRFQAETGMTVMGWLTGQRVAEARRLLETTDRPIGFIGREVGFGSDEMFRTHFTGATGTTPARYRRAHRPLTAVPA</sequence>
<keyword evidence="1" id="KW-0805">Transcription regulation</keyword>
<dbReference type="InterPro" id="IPR009057">
    <property type="entry name" value="Homeodomain-like_sf"/>
</dbReference>
<gene>
    <name evidence="4" type="ORF">VSH64_15985</name>
</gene>
<dbReference type="Gene3D" id="1.10.10.60">
    <property type="entry name" value="Homeodomain-like"/>
    <property type="match status" value="1"/>
</dbReference>
<dbReference type="SUPFAM" id="SSF52317">
    <property type="entry name" value="Class I glutamine amidotransferase-like"/>
    <property type="match status" value="1"/>
</dbReference>
<dbReference type="PANTHER" id="PTHR43130">
    <property type="entry name" value="ARAC-FAMILY TRANSCRIPTIONAL REGULATOR"/>
    <property type="match status" value="1"/>
</dbReference>
<evidence type="ECO:0000256" key="2">
    <source>
        <dbReference type="ARBA" id="ARBA00023163"/>
    </source>
</evidence>
<proteinExistence type="predicted"/>
<dbReference type="Pfam" id="PF12833">
    <property type="entry name" value="HTH_18"/>
    <property type="match status" value="1"/>
</dbReference>
<organism evidence="4 5">
    <name type="scientific">Amycolatopsis rhabdoformis</name>
    <dbReference type="NCBI Taxonomy" id="1448059"/>
    <lineage>
        <taxon>Bacteria</taxon>
        <taxon>Bacillati</taxon>
        <taxon>Actinomycetota</taxon>
        <taxon>Actinomycetes</taxon>
        <taxon>Pseudonocardiales</taxon>
        <taxon>Pseudonocardiaceae</taxon>
        <taxon>Amycolatopsis</taxon>
    </lineage>
</organism>
<dbReference type="SUPFAM" id="SSF46689">
    <property type="entry name" value="Homeodomain-like"/>
    <property type="match status" value="2"/>
</dbReference>
<reference evidence="4 5" key="1">
    <citation type="journal article" date="2015" name="Int. J. Syst. Evol. Microbiol.">
        <title>Amycolatopsis rhabdoformis sp. nov., an actinomycete isolated from a tropical forest soil.</title>
        <authorList>
            <person name="Souza W.R."/>
            <person name="Silva R.E."/>
            <person name="Goodfellow M."/>
            <person name="Busarakam K."/>
            <person name="Figueiro F.S."/>
            <person name="Ferreira D."/>
            <person name="Rodrigues-Filho E."/>
            <person name="Moraes L.A.B."/>
            <person name="Zucchi T.D."/>
        </authorList>
    </citation>
    <scope>NUCLEOTIDE SEQUENCE [LARGE SCALE GENOMIC DNA]</scope>
    <source>
        <strain evidence="4 5">NCIMB 14900</strain>
    </source>
</reference>
<evidence type="ECO:0000259" key="3">
    <source>
        <dbReference type="PROSITE" id="PS01124"/>
    </source>
</evidence>
<dbReference type="SMART" id="SM00342">
    <property type="entry name" value="HTH_ARAC"/>
    <property type="match status" value="1"/>
</dbReference>
<dbReference type="InterPro" id="IPR002818">
    <property type="entry name" value="DJ-1/PfpI"/>
</dbReference>
<keyword evidence="5" id="KW-1185">Reference proteome</keyword>
<dbReference type="PROSITE" id="PS01124">
    <property type="entry name" value="HTH_ARAC_FAMILY_2"/>
    <property type="match status" value="1"/>
</dbReference>
<protein>
    <submittedName>
        <fullName evidence="4">Helix-turn-helix domain-containing protein</fullName>
    </submittedName>
</protein>